<dbReference type="Proteomes" id="UP000031668">
    <property type="component" value="Unassembled WGS sequence"/>
</dbReference>
<dbReference type="AlphaFoldDB" id="A0A0C2IFS6"/>
<proteinExistence type="predicted"/>
<dbReference type="EMBL" id="JWZT01004424">
    <property type="protein sequence ID" value="KII64154.1"/>
    <property type="molecule type" value="Genomic_DNA"/>
</dbReference>
<organism evidence="1 2">
    <name type="scientific">Thelohanellus kitauei</name>
    <name type="common">Myxosporean</name>
    <dbReference type="NCBI Taxonomy" id="669202"/>
    <lineage>
        <taxon>Eukaryota</taxon>
        <taxon>Metazoa</taxon>
        <taxon>Cnidaria</taxon>
        <taxon>Myxozoa</taxon>
        <taxon>Myxosporea</taxon>
        <taxon>Bivalvulida</taxon>
        <taxon>Platysporina</taxon>
        <taxon>Myxobolidae</taxon>
        <taxon>Thelohanellus</taxon>
    </lineage>
</organism>
<name>A0A0C2IFS6_THEKT</name>
<gene>
    <name evidence="1" type="ORF">RF11_02826</name>
</gene>
<comment type="caution">
    <text evidence="1">The sequence shown here is derived from an EMBL/GenBank/DDBJ whole genome shotgun (WGS) entry which is preliminary data.</text>
</comment>
<accession>A0A0C2IFS6</accession>
<evidence type="ECO:0000313" key="1">
    <source>
        <dbReference type="EMBL" id="KII64154.1"/>
    </source>
</evidence>
<reference evidence="1 2" key="1">
    <citation type="journal article" date="2014" name="Genome Biol. Evol.">
        <title>The genome of the myxosporean Thelohanellus kitauei shows adaptations to nutrient acquisition within its fish host.</title>
        <authorList>
            <person name="Yang Y."/>
            <person name="Xiong J."/>
            <person name="Zhou Z."/>
            <person name="Huo F."/>
            <person name="Miao W."/>
            <person name="Ran C."/>
            <person name="Liu Y."/>
            <person name="Zhang J."/>
            <person name="Feng J."/>
            <person name="Wang M."/>
            <person name="Wang M."/>
            <person name="Wang L."/>
            <person name="Yao B."/>
        </authorList>
    </citation>
    <scope>NUCLEOTIDE SEQUENCE [LARGE SCALE GENOMIC DNA]</scope>
    <source>
        <strain evidence="1">Wuqing</strain>
    </source>
</reference>
<evidence type="ECO:0000313" key="2">
    <source>
        <dbReference type="Proteomes" id="UP000031668"/>
    </source>
</evidence>
<sequence length="149" mass="17140">MSFKIHAFFHCGNPSLVYIVIENFSHNEVDELTYDDFIKVASELFFPSKSILDDVVREAYMLADASTESSAFKAFYLYRTNRQLSSSLGTVDELCKNLVGRTPNSYLIVEKRTRSERLQTYETASSLMLKEEEITMRAAGRNKDNLIER</sequence>
<keyword evidence="2" id="KW-1185">Reference proteome</keyword>
<protein>
    <submittedName>
        <fullName evidence="1">Uncharacterized protein</fullName>
    </submittedName>
</protein>